<name>A0A8S4S326_9NEOP</name>
<comment type="caution">
    <text evidence="2">The sequence shown here is derived from an EMBL/GenBank/DDBJ whole genome shotgun (WGS) entry which is preliminary data.</text>
</comment>
<organism evidence="2 3">
    <name type="scientific">Pararge aegeria aegeria</name>
    <dbReference type="NCBI Taxonomy" id="348720"/>
    <lineage>
        <taxon>Eukaryota</taxon>
        <taxon>Metazoa</taxon>
        <taxon>Ecdysozoa</taxon>
        <taxon>Arthropoda</taxon>
        <taxon>Hexapoda</taxon>
        <taxon>Insecta</taxon>
        <taxon>Pterygota</taxon>
        <taxon>Neoptera</taxon>
        <taxon>Endopterygota</taxon>
        <taxon>Lepidoptera</taxon>
        <taxon>Glossata</taxon>
        <taxon>Ditrysia</taxon>
        <taxon>Papilionoidea</taxon>
        <taxon>Nymphalidae</taxon>
        <taxon>Satyrinae</taxon>
        <taxon>Satyrini</taxon>
        <taxon>Parargina</taxon>
        <taxon>Pararge</taxon>
    </lineage>
</organism>
<evidence type="ECO:0000256" key="1">
    <source>
        <dbReference type="SAM" id="SignalP"/>
    </source>
</evidence>
<gene>
    <name evidence="2" type="primary">jg3853</name>
    <name evidence="2" type="ORF">PAEG_LOCUS20549</name>
</gene>
<dbReference type="EMBL" id="CAKXAJ010025837">
    <property type="protein sequence ID" value="CAH2244624.1"/>
    <property type="molecule type" value="Genomic_DNA"/>
</dbReference>
<accession>A0A8S4S326</accession>
<dbReference type="AlphaFoldDB" id="A0A8S4S326"/>
<reference evidence="2" key="1">
    <citation type="submission" date="2022-03" db="EMBL/GenBank/DDBJ databases">
        <authorList>
            <person name="Lindestad O."/>
        </authorList>
    </citation>
    <scope>NUCLEOTIDE SEQUENCE</scope>
</reference>
<evidence type="ECO:0000313" key="2">
    <source>
        <dbReference type="EMBL" id="CAH2244624.1"/>
    </source>
</evidence>
<dbReference type="Proteomes" id="UP000838756">
    <property type="component" value="Unassembled WGS sequence"/>
</dbReference>
<keyword evidence="3" id="KW-1185">Reference proteome</keyword>
<feature type="signal peptide" evidence="1">
    <location>
        <begin position="1"/>
        <end position="19"/>
    </location>
</feature>
<keyword evidence="1" id="KW-0732">Signal</keyword>
<feature type="chain" id="PRO_5035793238" evidence="1">
    <location>
        <begin position="20"/>
        <end position="137"/>
    </location>
</feature>
<evidence type="ECO:0000313" key="3">
    <source>
        <dbReference type="Proteomes" id="UP000838756"/>
    </source>
</evidence>
<sequence length="137" mass="15682">MKKMVTFLLIIYHVSSVCCFLDDILQPLAHVFEYGDNYGDQTFVQSGKISLFEKKFKIPISVPTCSEITYVRVEVNNVANSPNIQYLEPTQTVEITYGPLQYSRSSYNVIAKTAPKKYCKETQSRVHQKRCLSSNNI</sequence>
<protein>
    <submittedName>
        <fullName evidence="2">Jg3853 protein</fullName>
    </submittedName>
</protein>
<proteinExistence type="predicted"/>
<dbReference type="OrthoDB" id="7487540at2759"/>